<name>A0ACC6A1S7_9BACI</name>
<reference evidence="1" key="1">
    <citation type="submission" date="2022-05" db="EMBL/GenBank/DDBJ databases">
        <title>Comparative Genomics of Spacecraft Associated Microbes.</title>
        <authorList>
            <person name="Tran M.T."/>
            <person name="Wright A."/>
            <person name="Seuylemezian A."/>
            <person name="Eisen J."/>
            <person name="Coil D."/>
        </authorList>
    </citation>
    <scope>NUCLEOTIDE SEQUENCE</scope>
    <source>
        <strain evidence="1">FAIRING 10M-2.2</strain>
    </source>
</reference>
<organism evidence="1 2">
    <name type="scientific">Bacillus cytotoxicus</name>
    <dbReference type="NCBI Taxonomy" id="580165"/>
    <lineage>
        <taxon>Bacteria</taxon>
        <taxon>Bacillati</taxon>
        <taxon>Bacillota</taxon>
        <taxon>Bacilli</taxon>
        <taxon>Bacillales</taxon>
        <taxon>Bacillaceae</taxon>
        <taxon>Bacillus</taxon>
        <taxon>Bacillus cereus group</taxon>
    </lineage>
</organism>
<protein>
    <submittedName>
        <fullName evidence="1">Uncharacterized protein</fullName>
    </submittedName>
</protein>
<dbReference type="EMBL" id="JAMBOP010000001">
    <property type="protein sequence ID" value="MCM3734535.1"/>
    <property type="molecule type" value="Genomic_DNA"/>
</dbReference>
<proteinExistence type="predicted"/>
<comment type="caution">
    <text evidence="1">The sequence shown here is derived from an EMBL/GenBank/DDBJ whole genome shotgun (WGS) entry which is preliminary data.</text>
</comment>
<gene>
    <name evidence="1" type="ORF">M3215_01440</name>
</gene>
<evidence type="ECO:0000313" key="2">
    <source>
        <dbReference type="Proteomes" id="UP001202289"/>
    </source>
</evidence>
<sequence>MNIRMERALPIASFTLHYDGNMLFLDNVLLDTGCATTIFDTDVLADVGIELDVMNGKPKRMYGVGGYMLNFVEESLNRVEAPIYCKKR</sequence>
<keyword evidence="2" id="KW-1185">Reference proteome</keyword>
<dbReference type="Proteomes" id="UP001202289">
    <property type="component" value="Unassembled WGS sequence"/>
</dbReference>
<accession>A0ACC6A1S7</accession>
<evidence type="ECO:0000313" key="1">
    <source>
        <dbReference type="EMBL" id="MCM3734535.1"/>
    </source>
</evidence>